<gene>
    <name evidence="2" type="ORF">X802_09690</name>
</gene>
<dbReference type="AlphaFoldDB" id="A0A0X1KMA6"/>
<keyword evidence="3" id="KW-1185">Reference proteome</keyword>
<reference evidence="2 3" key="1">
    <citation type="submission" date="2014-01" db="EMBL/GenBank/DDBJ databases">
        <title>Genome sequencing of Thermococcus guaymasensis.</title>
        <authorList>
            <person name="Zhang X."/>
            <person name="Alvare G."/>
            <person name="Fristensky B."/>
            <person name="Chen L."/>
            <person name="Suen T."/>
            <person name="Chen Q."/>
            <person name="Ma K."/>
        </authorList>
    </citation>
    <scope>NUCLEOTIDE SEQUENCE [LARGE SCALE GENOMIC DNA]</scope>
    <source>
        <strain evidence="2 3">DSM 11113</strain>
    </source>
</reference>
<dbReference type="RefSeq" id="WP_062373366.1">
    <property type="nucleotide sequence ID" value="NZ_CP007140.1"/>
</dbReference>
<keyword evidence="1" id="KW-0812">Transmembrane</keyword>
<accession>A0A0X1KMA6</accession>
<keyword evidence="1" id="KW-0472">Membrane</keyword>
<name>A0A0X1KMA6_9EURY</name>
<dbReference type="OrthoDB" id="98708at2157"/>
<evidence type="ECO:0000256" key="1">
    <source>
        <dbReference type="SAM" id="Phobius"/>
    </source>
</evidence>
<feature type="transmembrane region" description="Helical" evidence="1">
    <location>
        <begin position="241"/>
        <end position="261"/>
    </location>
</feature>
<dbReference type="PATRIC" id="fig|1432656.3.peg.1891"/>
<dbReference type="Proteomes" id="UP000062043">
    <property type="component" value="Chromosome"/>
</dbReference>
<dbReference type="EMBL" id="CP007140">
    <property type="protein sequence ID" value="AJC72388.1"/>
    <property type="molecule type" value="Genomic_DNA"/>
</dbReference>
<protein>
    <submittedName>
        <fullName evidence="2">Uncharacterized protein</fullName>
    </submittedName>
</protein>
<dbReference type="KEGG" id="tgy:X802_09690"/>
<organism evidence="2 3">
    <name type="scientific">Thermococcus guaymasensis DSM 11113</name>
    <dbReference type="NCBI Taxonomy" id="1432656"/>
    <lineage>
        <taxon>Archaea</taxon>
        <taxon>Methanobacteriati</taxon>
        <taxon>Methanobacteriota</taxon>
        <taxon>Thermococci</taxon>
        <taxon>Thermococcales</taxon>
        <taxon>Thermococcaceae</taxon>
        <taxon>Thermococcus</taxon>
    </lineage>
</organism>
<evidence type="ECO:0000313" key="2">
    <source>
        <dbReference type="EMBL" id="AJC72388.1"/>
    </source>
</evidence>
<proteinExistence type="predicted"/>
<dbReference type="GeneID" id="27135921"/>
<evidence type="ECO:0000313" key="3">
    <source>
        <dbReference type="Proteomes" id="UP000062043"/>
    </source>
</evidence>
<dbReference type="STRING" id="1432656.X802_09690"/>
<keyword evidence="1" id="KW-1133">Transmembrane helix</keyword>
<sequence>MKHRLKIIGVLIFLFGLVLVGTYSRPNCTGISCQVAFPVLELSSFRIKNGDSVNAYVIAFWGDCNGETYEVASDNGPVQFHQDGSIYIASRMGHFGSFYLPGCRGNLTVYAVSTYFSNITPPNITYKRAGGYFVFLNDYFLPLKEFHIEVSGPIGFKVTNWLNIFPAEDFRTYEMTYTNGTLQALDVIYQEQVEGIFVRNGTRIREMTVYDDPAAYLEFKRCTEHYNETLEACRASGSPEYQLPLGLGLMLAGIALFAYGMRF</sequence>